<accession>D2U066</accession>
<proteinExistence type="predicted"/>
<gene>
    <name evidence="1" type="ORF">ARN_18720</name>
</gene>
<dbReference type="EMBL" id="FN545200">
    <property type="protein sequence ID" value="CBA73634.1"/>
    <property type="molecule type" value="Genomic_DNA"/>
</dbReference>
<sequence>MEKITQLTVSCCIKCVSKQDNNTISLAKRILVANLANFPYLQNSITVDRQLSNKTVN</sequence>
<protein>
    <submittedName>
        <fullName evidence="1">Uncharacterized protein</fullName>
    </submittedName>
</protein>
<organism evidence="1">
    <name type="scientific">Arsenophonus nasoniae</name>
    <name type="common">son-killer infecting Nasonia vitripennis</name>
    <dbReference type="NCBI Taxonomy" id="638"/>
    <lineage>
        <taxon>Bacteria</taxon>
        <taxon>Pseudomonadati</taxon>
        <taxon>Pseudomonadota</taxon>
        <taxon>Gammaproteobacteria</taxon>
        <taxon>Enterobacterales</taxon>
        <taxon>Morganellaceae</taxon>
        <taxon>Arsenophonus</taxon>
    </lineage>
</organism>
<evidence type="ECO:0000313" key="1">
    <source>
        <dbReference type="EMBL" id="CBA73634.1"/>
    </source>
</evidence>
<dbReference type="AlphaFoldDB" id="D2U066"/>
<reference evidence="1" key="1">
    <citation type="journal article" date="2010" name="Insect Mol. Biol.">
        <title>The draft genome sequence of Arsenophonus nasoniae, son-killer bacterium of Nasonia vitripennis, reveals genes associated with virulence and symbiosis.</title>
        <authorList>
            <person name="Wilkes T."/>
            <person name="Darby A.C."/>
            <person name="Choi J."/>
            <person name="Colborne J.K."/>
            <person name="Werren J.H."/>
            <person name="Hurst G.D.D."/>
        </authorList>
    </citation>
    <scope>NUCLEOTIDE SEQUENCE</scope>
</reference>
<name>D2U066_9GAMM</name>